<evidence type="ECO:0000313" key="1">
    <source>
        <dbReference type="EMBL" id="CAR55749.1"/>
    </source>
</evidence>
<dbReference type="EMBL" id="AM747721">
    <property type="protein sequence ID" value="CAR55749.1"/>
    <property type="molecule type" value="Genomic_DNA"/>
</dbReference>
<accession>B4EMF3</accession>
<dbReference type="KEGG" id="bcj:BCAM1889"/>
<dbReference type="eggNOG" id="COG1783">
    <property type="taxonomic scope" value="Bacteria"/>
</dbReference>
<gene>
    <name evidence="1" type="ORF">BCAM1889</name>
</gene>
<dbReference type="Gene3D" id="3.40.50.300">
    <property type="entry name" value="P-loop containing nucleotide triphosphate hydrolases"/>
    <property type="match status" value="1"/>
</dbReference>
<name>B4EMF3_BURCJ</name>
<proteinExistence type="predicted"/>
<evidence type="ECO:0000313" key="2">
    <source>
        <dbReference type="Proteomes" id="UP000001035"/>
    </source>
</evidence>
<dbReference type="InterPro" id="IPR027417">
    <property type="entry name" value="P-loop_NTPase"/>
</dbReference>
<dbReference type="AlphaFoldDB" id="B4EMF3"/>
<sequence length="436" mass="49835">MSQTIKLPNLRPDQWGIAFSDHQWNVVRCGRRYGKSYILRYLAGDALLKGQLVGVYAPQFATLTKTYNEIYGDIEPVVTGSNKGHLIESKVTGGGIDFWSLESGLFGRGREYDLLLFDETAFTKDGTLEIYRDAISPVVATRPGFRMFSFSTPLVMDLSNFFYALHEHKDYKWNPKIGADNYERFKVHHRPSWCNPLVDDKWLRGEYRKRSALSWRQEIEGEFVDWSGISLFPNLNKPVDPHPRYDAVFAVIDTAMKSGIEHDGTACMWLGYSDVFGPDNLHILDWEVTSLDASGQYDWLKRILNHGEALARHYKSHQGFTVAYIEDKQSGIVLLQQGKESGLPVEAINSKFTALGKDERMRICVDPVHANRVKFVHESFNKLVEFKNESKNHALKQILSYRIGDKEAYKRADDLADCFAYSVIQTLVPELSNKNN</sequence>
<organism evidence="1 2">
    <name type="scientific">Burkholderia cenocepacia (strain ATCC BAA-245 / DSM 16553 / LMG 16656 / NCTC 13227 / J2315 / CF5610)</name>
    <name type="common">Burkholderia cepacia (strain J2315)</name>
    <dbReference type="NCBI Taxonomy" id="216591"/>
    <lineage>
        <taxon>Bacteria</taxon>
        <taxon>Pseudomonadati</taxon>
        <taxon>Pseudomonadota</taxon>
        <taxon>Betaproteobacteria</taxon>
        <taxon>Burkholderiales</taxon>
        <taxon>Burkholderiaceae</taxon>
        <taxon>Burkholderia</taxon>
        <taxon>Burkholderia cepacia complex</taxon>
    </lineage>
</organism>
<dbReference type="Proteomes" id="UP000001035">
    <property type="component" value="Chromosome 2"/>
</dbReference>
<keyword evidence="2" id="KW-1185">Reference proteome</keyword>
<reference evidence="1 2" key="1">
    <citation type="journal article" date="2009" name="J. Bacteriol.">
        <title>The genome of Burkholderia cenocepacia J2315, an epidemic pathogen of cystic fibrosis patients.</title>
        <authorList>
            <person name="Holden M.T."/>
            <person name="Seth-Smith H.M."/>
            <person name="Crossman L.C."/>
            <person name="Sebaihia M."/>
            <person name="Bentley S.D."/>
            <person name="Cerdeno-Tarraga A.M."/>
            <person name="Thomson N.R."/>
            <person name="Bason N."/>
            <person name="Quail M.A."/>
            <person name="Sharp S."/>
            <person name="Cherevach I."/>
            <person name="Churcher C."/>
            <person name="Goodhead I."/>
            <person name="Hauser H."/>
            <person name="Holroyd N."/>
            <person name="Mungall K."/>
            <person name="Scott P."/>
            <person name="Walker D."/>
            <person name="White B."/>
            <person name="Rose H."/>
            <person name="Iversen P."/>
            <person name="Mil-Homens D."/>
            <person name="Rocha E.P."/>
            <person name="Fialho A.M."/>
            <person name="Baldwin A."/>
            <person name="Dowson C."/>
            <person name="Barrell B.G."/>
            <person name="Govan J.R."/>
            <person name="Vandamme P."/>
            <person name="Hart C.A."/>
            <person name="Mahenthiralingam E."/>
            <person name="Parkhill J."/>
        </authorList>
    </citation>
    <scope>NUCLEOTIDE SEQUENCE [LARGE SCALE GENOMIC DNA]</scope>
    <source>
        <strain evidence="2">ATCC BAA-245 / DSM 16553 / LMG 16656 / NCTC 13227 / J2315 / CF5610</strain>
    </source>
</reference>
<protein>
    <submittedName>
        <fullName evidence="1">Phage terminase large subunit</fullName>
    </submittedName>
</protein>
<dbReference type="HOGENOM" id="CLU_648732_0_0_4"/>
<dbReference type="RefSeq" id="WP_012493420.1">
    <property type="nucleotide sequence ID" value="NC_011001.1"/>
</dbReference>